<dbReference type="OrthoDB" id="2020831at2759"/>
<feature type="region of interest" description="Disordered" evidence="9">
    <location>
        <begin position="267"/>
        <end position="287"/>
    </location>
</feature>
<feature type="region of interest" description="Disordered" evidence="9">
    <location>
        <begin position="1"/>
        <end position="21"/>
    </location>
</feature>
<organism evidence="11 12">
    <name type="scientific">Opisthorchis viverrini</name>
    <name type="common">Southeast Asian liver fluke</name>
    <dbReference type="NCBI Taxonomy" id="6198"/>
    <lineage>
        <taxon>Eukaryota</taxon>
        <taxon>Metazoa</taxon>
        <taxon>Spiralia</taxon>
        <taxon>Lophotrochozoa</taxon>
        <taxon>Platyhelminthes</taxon>
        <taxon>Trematoda</taxon>
        <taxon>Digenea</taxon>
        <taxon>Opisthorchiida</taxon>
        <taxon>Opisthorchiata</taxon>
        <taxon>Opisthorchiidae</taxon>
        <taxon>Opisthorchis</taxon>
    </lineage>
</organism>
<dbReference type="GO" id="GO:0010468">
    <property type="term" value="P:regulation of gene expression"/>
    <property type="evidence" value="ECO:0007669"/>
    <property type="project" value="TreeGrafter"/>
</dbReference>
<dbReference type="CTD" id="20327419"/>
<gene>
    <name evidence="11" type="ORF">T265_13252</name>
</gene>
<dbReference type="SUPFAM" id="SSF54928">
    <property type="entry name" value="RNA-binding domain, RBD"/>
    <property type="match status" value="1"/>
</dbReference>
<keyword evidence="8" id="KW-0694">RNA-binding</keyword>
<keyword evidence="7" id="KW-0539">Nucleus</keyword>
<dbReference type="EMBL" id="KL596667">
    <property type="protein sequence ID" value="KER30073.1"/>
    <property type="molecule type" value="Genomic_DNA"/>
</dbReference>
<dbReference type="InterPro" id="IPR035979">
    <property type="entry name" value="RBD_domain_sf"/>
</dbReference>
<accession>A0A074ZRM5</accession>
<evidence type="ECO:0000256" key="9">
    <source>
        <dbReference type="SAM" id="MobiDB-lite"/>
    </source>
</evidence>
<comment type="subcellular location">
    <subcellularLocation>
        <location evidence="1">Nucleus</location>
    </subcellularLocation>
</comment>
<dbReference type="Proteomes" id="UP000054324">
    <property type="component" value="Unassembled WGS sequence"/>
</dbReference>
<dbReference type="GeneID" id="20327419"/>
<evidence type="ECO:0000256" key="7">
    <source>
        <dbReference type="ARBA" id="ARBA00023242"/>
    </source>
</evidence>
<name>A0A074ZRM5_OPIVI</name>
<feature type="domain" description="RRM" evidence="10">
    <location>
        <begin position="111"/>
        <end position="189"/>
    </location>
</feature>
<proteinExistence type="predicted"/>
<dbReference type="GO" id="GO:0006397">
    <property type="term" value="P:mRNA processing"/>
    <property type="evidence" value="ECO:0007669"/>
    <property type="project" value="UniProtKB-KW"/>
</dbReference>
<dbReference type="PANTHER" id="PTHR48033:SF9">
    <property type="entry name" value="TAR DNA-BINDING PROTEIN 43"/>
    <property type="match status" value="1"/>
</dbReference>
<dbReference type="InterPro" id="IPR000504">
    <property type="entry name" value="RRM_dom"/>
</dbReference>
<protein>
    <recommendedName>
        <fullName evidence="10">RRM domain-containing protein</fullName>
    </recommendedName>
</protein>
<dbReference type="KEGG" id="ovi:T265_13252"/>
<evidence type="ECO:0000256" key="1">
    <source>
        <dbReference type="ARBA" id="ARBA00004123"/>
    </source>
</evidence>
<feature type="domain" description="RRM" evidence="10">
    <location>
        <begin position="198"/>
        <end position="262"/>
    </location>
</feature>
<dbReference type="GO" id="GO:0003723">
    <property type="term" value="F:RNA binding"/>
    <property type="evidence" value="ECO:0007669"/>
    <property type="project" value="UniProtKB-UniRule"/>
</dbReference>
<evidence type="ECO:0000259" key="10">
    <source>
        <dbReference type="PROSITE" id="PS50102"/>
    </source>
</evidence>
<dbReference type="PANTHER" id="PTHR48033">
    <property type="entry name" value="RNA-BINDING (RRM/RBD/RNP MOTIFS) FAMILY PROTEIN"/>
    <property type="match status" value="1"/>
</dbReference>
<dbReference type="CDD" id="cd12321">
    <property type="entry name" value="RRM1_TDP43"/>
    <property type="match status" value="1"/>
</dbReference>
<dbReference type="Pfam" id="PF18694">
    <property type="entry name" value="TDP-43_N"/>
    <property type="match status" value="1"/>
</dbReference>
<dbReference type="STRING" id="6198.A0A074ZRM5"/>
<dbReference type="Gene3D" id="3.30.70.330">
    <property type="match status" value="2"/>
</dbReference>
<dbReference type="GO" id="GO:0008380">
    <property type="term" value="P:RNA splicing"/>
    <property type="evidence" value="ECO:0007669"/>
    <property type="project" value="UniProtKB-KW"/>
</dbReference>
<dbReference type="Pfam" id="PF00076">
    <property type="entry name" value="RRM_1"/>
    <property type="match status" value="2"/>
</dbReference>
<evidence type="ECO:0000313" key="11">
    <source>
        <dbReference type="EMBL" id="KER30073.1"/>
    </source>
</evidence>
<feature type="compositionally biased region" description="Pro residues" evidence="9">
    <location>
        <begin position="272"/>
        <end position="284"/>
    </location>
</feature>
<dbReference type="GO" id="GO:0005654">
    <property type="term" value="C:nucleoplasm"/>
    <property type="evidence" value="ECO:0007669"/>
    <property type="project" value="TreeGrafter"/>
</dbReference>
<keyword evidence="2" id="KW-0507">mRNA processing</keyword>
<dbReference type="RefSeq" id="XP_009166217.1">
    <property type="nucleotide sequence ID" value="XM_009167953.1"/>
</dbReference>
<reference evidence="11 12" key="1">
    <citation type="submission" date="2013-11" db="EMBL/GenBank/DDBJ databases">
        <title>Opisthorchis viverrini - life in the bile duct.</title>
        <authorList>
            <person name="Young N.D."/>
            <person name="Nagarajan N."/>
            <person name="Lin S.J."/>
            <person name="Korhonen P.K."/>
            <person name="Jex A.R."/>
            <person name="Hall R.S."/>
            <person name="Safavi-Hemami H."/>
            <person name="Kaewkong W."/>
            <person name="Bertrand D."/>
            <person name="Gao S."/>
            <person name="Seet Q."/>
            <person name="Wongkham S."/>
            <person name="Teh B.T."/>
            <person name="Wongkham C."/>
            <person name="Intapan P.M."/>
            <person name="Maleewong W."/>
            <person name="Yang X."/>
            <person name="Hu M."/>
            <person name="Wang Z."/>
            <person name="Hofmann A."/>
            <person name="Sternberg P.W."/>
            <person name="Tan P."/>
            <person name="Wang J."/>
            <person name="Gasser R.B."/>
        </authorList>
    </citation>
    <scope>NUCLEOTIDE SEQUENCE [LARGE SCALE GENOMIC DNA]</scope>
</reference>
<keyword evidence="4" id="KW-0805">Transcription regulation</keyword>
<keyword evidence="12" id="KW-1185">Reference proteome</keyword>
<keyword evidence="3" id="KW-0677">Repeat</keyword>
<dbReference type="PROSITE" id="PS50102">
    <property type="entry name" value="RRM"/>
    <property type="match status" value="2"/>
</dbReference>
<evidence type="ECO:0000313" key="12">
    <source>
        <dbReference type="Proteomes" id="UP000054324"/>
    </source>
</evidence>
<sequence>MSEHMSGVQYIRVSEDEDESPIEVPMEADGTVLLTTLNSVFPKATGLKYLATDSGCFRGVRLNEGRLYAPEEGWVHSYICAFPKADKKRKVEEDQDSQSAKSKKVEGRKCTDLIVLNLAWKTDETTLREYFSKYGELVMVQVKRHPGSQQSKGYGFIRFGAYESQPACLAERHYIDGRWCDVRVPMSKLEGDKQEVSRKVHVGGLSESITPDVLRDYFSEFGKVVDVFVPKPFRSFAFVTFEDAEVAATLVGKKQRIDDCEVTIGSAVPKLPQQPPRPMPPMQPPMHMHMPPNPWGWAYPPAHEPMNMRNYGPSMRGGNMPMSGYQGGVNMMPAHHGSPGAPYQQPYGRPYSLAGHRI</sequence>
<feature type="non-terminal residue" evidence="11">
    <location>
        <position position="358"/>
    </location>
</feature>
<dbReference type="InterPro" id="IPR041105">
    <property type="entry name" value="TDP-43_N"/>
</dbReference>
<dbReference type="InterPro" id="IPR012677">
    <property type="entry name" value="Nucleotide-bd_a/b_plait_sf"/>
</dbReference>
<dbReference type="CDD" id="cd19609">
    <property type="entry name" value="NTD_TDP-43"/>
    <property type="match status" value="1"/>
</dbReference>
<dbReference type="SMART" id="SM00360">
    <property type="entry name" value="RRM"/>
    <property type="match status" value="2"/>
</dbReference>
<keyword evidence="6" id="KW-0508">mRNA splicing</keyword>
<dbReference type="GO" id="GO:0000785">
    <property type="term" value="C:chromatin"/>
    <property type="evidence" value="ECO:0007669"/>
    <property type="project" value="TreeGrafter"/>
</dbReference>
<evidence type="ECO:0000256" key="6">
    <source>
        <dbReference type="ARBA" id="ARBA00023187"/>
    </source>
</evidence>
<evidence type="ECO:0000256" key="2">
    <source>
        <dbReference type="ARBA" id="ARBA00022664"/>
    </source>
</evidence>
<evidence type="ECO:0000256" key="8">
    <source>
        <dbReference type="PROSITE-ProRule" id="PRU00176"/>
    </source>
</evidence>
<evidence type="ECO:0000256" key="5">
    <source>
        <dbReference type="ARBA" id="ARBA00023163"/>
    </source>
</evidence>
<evidence type="ECO:0000256" key="3">
    <source>
        <dbReference type="ARBA" id="ARBA00022737"/>
    </source>
</evidence>
<keyword evidence="5" id="KW-0804">Transcription</keyword>
<dbReference type="AlphaFoldDB" id="A0A074ZRM5"/>
<evidence type="ECO:0000256" key="4">
    <source>
        <dbReference type="ARBA" id="ARBA00023015"/>
    </source>
</evidence>